<organism evidence="1 2">
    <name type="scientific">Ambispora leptoticha</name>
    <dbReference type="NCBI Taxonomy" id="144679"/>
    <lineage>
        <taxon>Eukaryota</taxon>
        <taxon>Fungi</taxon>
        <taxon>Fungi incertae sedis</taxon>
        <taxon>Mucoromycota</taxon>
        <taxon>Glomeromycotina</taxon>
        <taxon>Glomeromycetes</taxon>
        <taxon>Archaeosporales</taxon>
        <taxon>Ambisporaceae</taxon>
        <taxon>Ambispora</taxon>
    </lineage>
</organism>
<protein>
    <submittedName>
        <fullName evidence="1">4055_t:CDS:1</fullName>
    </submittedName>
</protein>
<evidence type="ECO:0000313" key="2">
    <source>
        <dbReference type="Proteomes" id="UP000789508"/>
    </source>
</evidence>
<gene>
    <name evidence="1" type="ORF">ALEPTO_LOCUS4192</name>
</gene>
<dbReference type="AlphaFoldDB" id="A0A9N9A2M4"/>
<keyword evidence="2" id="KW-1185">Reference proteome</keyword>
<name>A0A9N9A2M4_9GLOM</name>
<evidence type="ECO:0000313" key="1">
    <source>
        <dbReference type="EMBL" id="CAG8515457.1"/>
    </source>
</evidence>
<sequence>MITDHKKTTHPCQRDIQETFSTQPMFMPPVRRQKTSSTQPTPILPIRYQDNVQKIVSIQLATIPPIATDTEFFVALDQLLGCQDLVTNSAFVEDFTFLPSANVESKSTDVKYVRDCVSDTE</sequence>
<accession>A0A9N9A2M4</accession>
<dbReference type="Proteomes" id="UP000789508">
    <property type="component" value="Unassembled WGS sequence"/>
</dbReference>
<proteinExistence type="predicted"/>
<comment type="caution">
    <text evidence="1">The sequence shown here is derived from an EMBL/GenBank/DDBJ whole genome shotgun (WGS) entry which is preliminary data.</text>
</comment>
<reference evidence="1" key="1">
    <citation type="submission" date="2021-06" db="EMBL/GenBank/DDBJ databases">
        <authorList>
            <person name="Kallberg Y."/>
            <person name="Tangrot J."/>
            <person name="Rosling A."/>
        </authorList>
    </citation>
    <scope>NUCLEOTIDE SEQUENCE</scope>
    <source>
        <strain evidence="1">FL130A</strain>
    </source>
</reference>
<dbReference type="EMBL" id="CAJVPS010000914">
    <property type="protein sequence ID" value="CAG8515457.1"/>
    <property type="molecule type" value="Genomic_DNA"/>
</dbReference>